<dbReference type="CDD" id="cd01392">
    <property type="entry name" value="HTH_LacI"/>
    <property type="match status" value="1"/>
</dbReference>
<dbReference type="RefSeq" id="WP_089960038.1">
    <property type="nucleotide sequence ID" value="NZ_FNAV01000008.1"/>
</dbReference>
<proteinExistence type="predicted"/>
<accession>A0A1G7G6G3</accession>
<dbReference type="InterPro" id="IPR000843">
    <property type="entry name" value="HTH_LacI"/>
</dbReference>
<keyword evidence="6" id="KW-1185">Reference proteome</keyword>
<dbReference type="Gene3D" id="1.10.260.40">
    <property type="entry name" value="lambda repressor-like DNA-binding domains"/>
    <property type="match status" value="1"/>
</dbReference>
<dbReference type="SMART" id="SM00354">
    <property type="entry name" value="HTH_LACI"/>
    <property type="match status" value="1"/>
</dbReference>
<dbReference type="PANTHER" id="PTHR30146">
    <property type="entry name" value="LACI-RELATED TRANSCRIPTIONAL REPRESSOR"/>
    <property type="match status" value="1"/>
</dbReference>
<dbReference type="GO" id="GO:0003700">
    <property type="term" value="F:DNA-binding transcription factor activity"/>
    <property type="evidence" value="ECO:0007669"/>
    <property type="project" value="TreeGrafter"/>
</dbReference>
<dbReference type="InterPro" id="IPR046335">
    <property type="entry name" value="LacI/GalR-like_sensor"/>
</dbReference>
<organism evidence="5 6">
    <name type="scientific">Salipiger thiooxidans</name>
    <dbReference type="NCBI Taxonomy" id="282683"/>
    <lineage>
        <taxon>Bacteria</taxon>
        <taxon>Pseudomonadati</taxon>
        <taxon>Pseudomonadota</taxon>
        <taxon>Alphaproteobacteria</taxon>
        <taxon>Rhodobacterales</taxon>
        <taxon>Roseobacteraceae</taxon>
        <taxon>Salipiger</taxon>
    </lineage>
</organism>
<evidence type="ECO:0000313" key="5">
    <source>
        <dbReference type="EMBL" id="SDE83693.1"/>
    </source>
</evidence>
<dbReference type="InterPro" id="IPR010982">
    <property type="entry name" value="Lambda_DNA-bd_dom_sf"/>
</dbReference>
<keyword evidence="3" id="KW-0804">Transcription</keyword>
<dbReference type="GO" id="GO:0000976">
    <property type="term" value="F:transcription cis-regulatory region binding"/>
    <property type="evidence" value="ECO:0007669"/>
    <property type="project" value="TreeGrafter"/>
</dbReference>
<evidence type="ECO:0000313" key="6">
    <source>
        <dbReference type="Proteomes" id="UP000198994"/>
    </source>
</evidence>
<evidence type="ECO:0000259" key="4">
    <source>
        <dbReference type="PROSITE" id="PS50932"/>
    </source>
</evidence>
<dbReference type="PANTHER" id="PTHR30146:SF2">
    <property type="entry name" value="HTH-TYPE TRANSCRIPTIONAL REGULATOR GNTR"/>
    <property type="match status" value="1"/>
</dbReference>
<protein>
    <submittedName>
        <fullName evidence="5">Transcriptional regulator, LacI family</fullName>
    </submittedName>
</protein>
<evidence type="ECO:0000256" key="3">
    <source>
        <dbReference type="ARBA" id="ARBA00023163"/>
    </source>
</evidence>
<dbReference type="CDD" id="cd01575">
    <property type="entry name" value="PBP1_GntR"/>
    <property type="match status" value="1"/>
</dbReference>
<dbReference type="Gene3D" id="3.40.50.2300">
    <property type="match status" value="2"/>
</dbReference>
<feature type="domain" description="HTH lacI-type" evidence="4">
    <location>
        <begin position="12"/>
        <end position="66"/>
    </location>
</feature>
<dbReference type="SUPFAM" id="SSF47413">
    <property type="entry name" value="lambda repressor-like DNA-binding domains"/>
    <property type="match status" value="1"/>
</dbReference>
<dbReference type="EMBL" id="FNAV01000008">
    <property type="protein sequence ID" value="SDE83693.1"/>
    <property type="molecule type" value="Genomic_DNA"/>
</dbReference>
<name>A0A1G7G6G3_9RHOB</name>
<dbReference type="Pfam" id="PF00356">
    <property type="entry name" value="LacI"/>
    <property type="match status" value="1"/>
</dbReference>
<keyword evidence="2" id="KW-0238">DNA-binding</keyword>
<keyword evidence="1" id="KW-0805">Transcription regulation</keyword>
<dbReference type="PROSITE" id="PS50932">
    <property type="entry name" value="HTH_LACI_2"/>
    <property type="match status" value="1"/>
</dbReference>
<dbReference type="OrthoDB" id="7170131at2"/>
<gene>
    <name evidence="5" type="ORF">SAMN04488105_108158</name>
</gene>
<dbReference type="STRING" id="282683.SAMN04488105_108158"/>
<dbReference type="Pfam" id="PF13377">
    <property type="entry name" value="Peripla_BP_3"/>
    <property type="match status" value="1"/>
</dbReference>
<dbReference type="AlphaFoldDB" id="A0A1G7G6G3"/>
<sequence>MARKTKTSSDRPTLVDVAREAGVSAITVSRTIRSPGIVSDKARRKVEEAIRRLGYTPDPAASALASRSTSTIGLLVPSLTNNVFSDVLRGVYEGVQGTRYFVQIGNYRYSALEEEGLIRNFLSQRPAGLIVSSMDQTPTGRRLLETAPCPVVQIMEIAEGAVDMSVGFDQLAAVRAGAQHLQECGYRRPGFLSARMDPRAQRRLAAFREFAEGAGMLDDRRIITTPQPSSVGMGGHLLEQLLSQAPDTDAVMCNNDDLAVGALMEALRRHIAVPGQLGICSYNDIEMARHMVPALTAVATPRREIGSRAIAMLLAEIDNPGSVTERRVDLGFEMMIRESTSRR</sequence>
<reference evidence="6" key="1">
    <citation type="submission" date="2016-10" db="EMBL/GenBank/DDBJ databases">
        <authorList>
            <person name="Varghese N."/>
            <person name="Submissions S."/>
        </authorList>
    </citation>
    <scope>NUCLEOTIDE SEQUENCE [LARGE SCALE GENOMIC DNA]</scope>
    <source>
        <strain evidence="6">DSM 10146</strain>
    </source>
</reference>
<evidence type="ECO:0000256" key="2">
    <source>
        <dbReference type="ARBA" id="ARBA00023125"/>
    </source>
</evidence>
<dbReference type="InterPro" id="IPR028082">
    <property type="entry name" value="Peripla_BP_I"/>
</dbReference>
<evidence type="ECO:0000256" key="1">
    <source>
        <dbReference type="ARBA" id="ARBA00023015"/>
    </source>
</evidence>
<dbReference type="Proteomes" id="UP000198994">
    <property type="component" value="Unassembled WGS sequence"/>
</dbReference>
<dbReference type="SUPFAM" id="SSF53822">
    <property type="entry name" value="Periplasmic binding protein-like I"/>
    <property type="match status" value="1"/>
</dbReference>